<dbReference type="PANTHER" id="PTHR36451:SF1">
    <property type="entry name" value="OMEGA-HYDROXY-BETA-DIHYDROMENAQUINONE-9 SULFOTRANSFERASE STF3"/>
    <property type="match status" value="1"/>
</dbReference>
<dbReference type="OrthoDB" id="10044941at2759"/>
<dbReference type="EMBL" id="CAIIXF020000002">
    <property type="protein sequence ID" value="CAH1776476.1"/>
    <property type="molecule type" value="Genomic_DNA"/>
</dbReference>
<keyword evidence="2" id="KW-1185">Reference proteome</keyword>
<evidence type="ECO:0000313" key="1">
    <source>
        <dbReference type="EMBL" id="CAH1776476.1"/>
    </source>
</evidence>
<gene>
    <name evidence="1" type="ORF">OFUS_LOCUS3649</name>
</gene>
<dbReference type="AlphaFoldDB" id="A0A8J1TEH5"/>
<dbReference type="Gene3D" id="3.40.50.300">
    <property type="entry name" value="P-loop containing nucleotide triphosphate hydrolases"/>
    <property type="match status" value="1"/>
</dbReference>
<comment type="caution">
    <text evidence="1">The sequence shown here is derived from an EMBL/GenBank/DDBJ whole genome shotgun (WGS) entry which is preliminary data.</text>
</comment>
<sequence length="428" mass="49642">MKMGIKELCIRILLNSINTIDYYVRKYIGATALRVDSDKARLDLETLVEHRGRDYDFIEPCCILMEGLSKDRQLTLFGRYVANELLGGAKTIETFLAYVDNNPEINEVEIKNPIFIVGQMRTGTTFLFNLLAQDDSLFAPPVWQMLNPTPLNNNACEKEARVGHALQNIDLLNTCFPDIKKTHPLDALGPEECEVQFLRCFVSRDLPLMAHKKLLSYMTWYQTIDDETLARLYRHYDLEIKAFVYQMGKVQKRVLRKDSNHMSFIRQLMATYPDAKIVHTVRDPASFVPSSCSVNETYAEQYYFKSDIEPLVISHRVLKHMKHEAECFTSFRKSYDVTNQGKGACAFLDINFRDLVKSPMATVRSIYAHIGKELSPKAEFAMRQYIKDNPQHKHGVHSYSLEKYGLEADLLRNEFKEYIQYFNVKYDK</sequence>
<dbReference type="PANTHER" id="PTHR36451">
    <property type="entry name" value="PAPS-DEPENDENT SULFOTRANSFERASE STF3"/>
    <property type="match status" value="1"/>
</dbReference>
<reference evidence="1" key="1">
    <citation type="submission" date="2022-03" db="EMBL/GenBank/DDBJ databases">
        <authorList>
            <person name="Martin C."/>
        </authorList>
    </citation>
    <scope>NUCLEOTIDE SEQUENCE</scope>
</reference>
<dbReference type="Proteomes" id="UP000749559">
    <property type="component" value="Unassembled WGS sequence"/>
</dbReference>
<organism evidence="1 2">
    <name type="scientific">Owenia fusiformis</name>
    <name type="common">Polychaete worm</name>
    <dbReference type="NCBI Taxonomy" id="6347"/>
    <lineage>
        <taxon>Eukaryota</taxon>
        <taxon>Metazoa</taxon>
        <taxon>Spiralia</taxon>
        <taxon>Lophotrochozoa</taxon>
        <taxon>Annelida</taxon>
        <taxon>Polychaeta</taxon>
        <taxon>Sedentaria</taxon>
        <taxon>Canalipalpata</taxon>
        <taxon>Sabellida</taxon>
        <taxon>Oweniida</taxon>
        <taxon>Oweniidae</taxon>
        <taxon>Owenia</taxon>
    </lineage>
</organism>
<evidence type="ECO:0000313" key="2">
    <source>
        <dbReference type="Proteomes" id="UP000749559"/>
    </source>
</evidence>
<dbReference type="InterPro" id="IPR027417">
    <property type="entry name" value="P-loop_NTPase"/>
</dbReference>
<dbReference type="Pfam" id="PF13469">
    <property type="entry name" value="Sulfotransfer_3"/>
    <property type="match status" value="1"/>
</dbReference>
<name>A0A8J1TEH5_OWEFU</name>
<dbReference type="InterPro" id="IPR052736">
    <property type="entry name" value="Stf3_sulfotransferase"/>
</dbReference>
<proteinExistence type="predicted"/>
<dbReference type="SUPFAM" id="SSF52540">
    <property type="entry name" value="P-loop containing nucleoside triphosphate hydrolases"/>
    <property type="match status" value="1"/>
</dbReference>
<accession>A0A8J1TEH5</accession>
<protein>
    <submittedName>
        <fullName evidence="1">Uncharacterized protein</fullName>
    </submittedName>
</protein>